<gene>
    <name evidence="14" type="ORF">GCM10023322_66960</name>
</gene>
<keyword evidence="3" id="KW-0597">Phosphoprotein</keyword>
<evidence type="ECO:0000259" key="11">
    <source>
        <dbReference type="Pfam" id="PF02518"/>
    </source>
</evidence>
<feature type="domain" description="DUF7134" evidence="13">
    <location>
        <begin position="5"/>
        <end position="145"/>
    </location>
</feature>
<feature type="region of interest" description="Disordered" evidence="9">
    <location>
        <begin position="325"/>
        <end position="371"/>
    </location>
</feature>
<dbReference type="Pfam" id="PF02518">
    <property type="entry name" value="HATPase_c"/>
    <property type="match status" value="1"/>
</dbReference>
<reference evidence="15" key="1">
    <citation type="journal article" date="2019" name="Int. J. Syst. Evol. Microbiol.">
        <title>The Global Catalogue of Microorganisms (GCM) 10K type strain sequencing project: providing services to taxonomists for standard genome sequencing and annotation.</title>
        <authorList>
            <consortium name="The Broad Institute Genomics Platform"/>
            <consortium name="The Broad Institute Genome Sequencing Center for Infectious Disease"/>
            <person name="Wu L."/>
            <person name="Ma J."/>
        </authorList>
    </citation>
    <scope>NUCLEOTIDE SEQUENCE [LARGE SCALE GENOMIC DNA]</scope>
    <source>
        <strain evidence="15">JCM 18304</strain>
    </source>
</reference>
<dbReference type="InterPro" id="IPR050482">
    <property type="entry name" value="Sensor_HK_TwoCompSys"/>
</dbReference>
<keyword evidence="8" id="KW-0902">Two-component regulatory system</keyword>
<evidence type="ECO:0000256" key="4">
    <source>
        <dbReference type="ARBA" id="ARBA00022679"/>
    </source>
</evidence>
<name>A0ABP9SKS5_9ACTN</name>
<keyword evidence="5" id="KW-0547">Nucleotide-binding</keyword>
<feature type="transmembrane region" description="Helical" evidence="10">
    <location>
        <begin position="124"/>
        <end position="141"/>
    </location>
</feature>
<comment type="catalytic activity">
    <reaction evidence="1">
        <text>ATP + protein L-histidine = ADP + protein N-phospho-L-histidine.</text>
        <dbReference type="EC" id="2.7.13.3"/>
    </reaction>
</comment>
<evidence type="ECO:0000256" key="5">
    <source>
        <dbReference type="ARBA" id="ARBA00022741"/>
    </source>
</evidence>
<dbReference type="PANTHER" id="PTHR24421:SF10">
    <property type="entry name" value="NITRATE_NITRITE SENSOR PROTEIN NARQ"/>
    <property type="match status" value="1"/>
</dbReference>
<evidence type="ECO:0000256" key="8">
    <source>
        <dbReference type="ARBA" id="ARBA00023012"/>
    </source>
</evidence>
<dbReference type="SUPFAM" id="SSF55874">
    <property type="entry name" value="ATPase domain of HSP90 chaperone/DNA topoisomerase II/histidine kinase"/>
    <property type="match status" value="1"/>
</dbReference>
<evidence type="ECO:0000256" key="10">
    <source>
        <dbReference type="SAM" id="Phobius"/>
    </source>
</evidence>
<dbReference type="Gene3D" id="3.30.565.10">
    <property type="entry name" value="Histidine kinase-like ATPase, C-terminal domain"/>
    <property type="match status" value="1"/>
</dbReference>
<evidence type="ECO:0000256" key="2">
    <source>
        <dbReference type="ARBA" id="ARBA00012438"/>
    </source>
</evidence>
<evidence type="ECO:0000256" key="6">
    <source>
        <dbReference type="ARBA" id="ARBA00022777"/>
    </source>
</evidence>
<evidence type="ECO:0000313" key="15">
    <source>
        <dbReference type="Proteomes" id="UP001501570"/>
    </source>
</evidence>
<comment type="caution">
    <text evidence="14">The sequence shown here is derived from an EMBL/GenBank/DDBJ whole genome shotgun (WGS) entry which is preliminary data.</text>
</comment>
<evidence type="ECO:0000256" key="7">
    <source>
        <dbReference type="ARBA" id="ARBA00022840"/>
    </source>
</evidence>
<dbReference type="Pfam" id="PF07730">
    <property type="entry name" value="HisKA_3"/>
    <property type="match status" value="1"/>
</dbReference>
<keyword evidence="10" id="KW-1133">Transmembrane helix</keyword>
<evidence type="ECO:0000256" key="3">
    <source>
        <dbReference type="ARBA" id="ARBA00022553"/>
    </source>
</evidence>
<keyword evidence="15" id="KW-1185">Reference proteome</keyword>
<protein>
    <recommendedName>
        <fullName evidence="2">histidine kinase</fullName>
        <ecNumber evidence="2">2.7.13.3</ecNumber>
    </recommendedName>
</protein>
<dbReference type="EC" id="2.7.13.3" evidence="2"/>
<keyword evidence="7" id="KW-0067">ATP-binding</keyword>
<dbReference type="EMBL" id="BAABJQ010000028">
    <property type="protein sequence ID" value="GAA5196924.1"/>
    <property type="molecule type" value="Genomic_DNA"/>
</dbReference>
<keyword evidence="4" id="KW-0808">Transferase</keyword>
<evidence type="ECO:0000256" key="9">
    <source>
        <dbReference type="SAM" id="MobiDB-lite"/>
    </source>
</evidence>
<evidence type="ECO:0000259" key="12">
    <source>
        <dbReference type="Pfam" id="PF07730"/>
    </source>
</evidence>
<accession>A0ABP9SKS5</accession>
<feature type="compositionally biased region" description="Basic and acidic residues" evidence="9">
    <location>
        <begin position="335"/>
        <end position="351"/>
    </location>
</feature>
<organism evidence="14 15">
    <name type="scientific">Rugosimonospora acidiphila</name>
    <dbReference type="NCBI Taxonomy" id="556531"/>
    <lineage>
        <taxon>Bacteria</taxon>
        <taxon>Bacillati</taxon>
        <taxon>Actinomycetota</taxon>
        <taxon>Actinomycetes</taxon>
        <taxon>Micromonosporales</taxon>
        <taxon>Micromonosporaceae</taxon>
        <taxon>Rugosimonospora</taxon>
    </lineage>
</organism>
<feature type="transmembrane region" description="Helical" evidence="10">
    <location>
        <begin position="40"/>
        <end position="58"/>
    </location>
</feature>
<dbReference type="InterPro" id="IPR036890">
    <property type="entry name" value="HATPase_C_sf"/>
</dbReference>
<feature type="domain" description="Signal transduction histidine kinase subgroup 3 dimerisation and phosphoacceptor" evidence="12">
    <location>
        <begin position="173"/>
        <end position="238"/>
    </location>
</feature>
<dbReference type="InterPro" id="IPR055558">
    <property type="entry name" value="DUF7134"/>
</dbReference>
<dbReference type="Gene3D" id="1.20.5.1930">
    <property type="match status" value="1"/>
</dbReference>
<keyword evidence="10" id="KW-0472">Membrane</keyword>
<proteinExistence type="predicted"/>
<feature type="transmembrane region" description="Helical" evidence="10">
    <location>
        <begin position="84"/>
        <end position="104"/>
    </location>
</feature>
<keyword evidence="6 14" id="KW-0418">Kinase</keyword>
<dbReference type="GO" id="GO:0016301">
    <property type="term" value="F:kinase activity"/>
    <property type="evidence" value="ECO:0007669"/>
    <property type="project" value="UniProtKB-KW"/>
</dbReference>
<dbReference type="Proteomes" id="UP001501570">
    <property type="component" value="Unassembled WGS sequence"/>
</dbReference>
<evidence type="ECO:0000256" key="1">
    <source>
        <dbReference type="ARBA" id="ARBA00000085"/>
    </source>
</evidence>
<dbReference type="Pfam" id="PF23539">
    <property type="entry name" value="DUF7134"/>
    <property type="match status" value="1"/>
</dbReference>
<dbReference type="PANTHER" id="PTHR24421">
    <property type="entry name" value="NITRATE/NITRITE SENSOR PROTEIN NARX-RELATED"/>
    <property type="match status" value="1"/>
</dbReference>
<dbReference type="CDD" id="cd16917">
    <property type="entry name" value="HATPase_UhpB-NarQ-NarX-like"/>
    <property type="match status" value="1"/>
</dbReference>
<evidence type="ECO:0000313" key="14">
    <source>
        <dbReference type="EMBL" id="GAA5196924.1"/>
    </source>
</evidence>
<sequence length="404" mass="43211">MVAGIVLVLAALPVLDRRYTGVELIGLGMAAALLARRRYPLAVLAAVCAGGLLQVLLYPPTQDPQPYDIAVLIAMYSVVKYGRLLWHGLLAAVPVAIGCGIELYRHVATRPGLVSHPRLWIEESAFFLAICGAVWLSGYTVRTRRLYVAGLQLRAFTAERERDHLARIAVATERASIARELHDVVAHSMAVMIVQADGAAYTLDGDPERAKGAIRQVAATGRDALEDMRRLVGVLRGGEDEAEPGTDRRRAGLDQLGALVDRARTAGLGVTLTEDGGRPELPAAADLTVYRIVQEALTNVLRHAGQAAGVELALRYRPGLVRIEATDDGGAPAPEARHNRSGRPADEGERGHGRRGGTGPTRRPGEPGHGLVGMRERVAVHGGTFEAGPRLGGGWRVTAEVPWT</sequence>
<dbReference type="InterPro" id="IPR011712">
    <property type="entry name" value="Sig_transdc_His_kin_sub3_dim/P"/>
</dbReference>
<dbReference type="InterPro" id="IPR003594">
    <property type="entry name" value="HATPase_dom"/>
</dbReference>
<feature type="domain" description="Histidine kinase/HSP90-like ATPase" evidence="11">
    <location>
        <begin position="288"/>
        <end position="402"/>
    </location>
</feature>
<keyword evidence="10" id="KW-0812">Transmembrane</keyword>
<evidence type="ECO:0000259" key="13">
    <source>
        <dbReference type="Pfam" id="PF23539"/>
    </source>
</evidence>